<comment type="caution">
    <text evidence="4">The sequence shown here is derived from an EMBL/GenBank/DDBJ whole genome shotgun (WGS) entry which is preliminary data.</text>
</comment>
<protein>
    <submittedName>
        <fullName evidence="4">3-hydroxyacyl-CoA dehydrogenase NAD-binding domain-containing protein</fullName>
    </submittedName>
</protein>
<dbReference type="SUPFAM" id="SSF51735">
    <property type="entry name" value="NAD(P)-binding Rossmann-fold domains"/>
    <property type="match status" value="1"/>
</dbReference>
<feature type="domain" description="3-hydroxyacyl-CoA dehydrogenase C-terminal" evidence="2">
    <location>
        <begin position="298"/>
        <end position="342"/>
    </location>
</feature>
<dbReference type="Pfam" id="PF00725">
    <property type="entry name" value="3HCDH"/>
    <property type="match status" value="2"/>
</dbReference>
<dbReference type="Gene3D" id="3.40.50.720">
    <property type="entry name" value="NAD(P)-binding Rossmann-like Domain"/>
    <property type="match status" value="1"/>
</dbReference>
<sequence>MNDGTVIGVIGAGAMGRGIAQIMATGGYRVVLVDTNEVALETALQAIATTLDKAIARNLMTPEDKTAALARITPELALESLASADLVIEAIVEQLEVKAGLFARLETICRNNTLFCTNTSSLSVTKIAAGLVHKSRLVGMHFFNPPHIMKLVEVIETPETPEDVITTVMQLARKIGKQPIRAKDRPGFVVNRCARPYYGEALCILEEGNFTAAQIDTALRSAGYRLGPFELIDLVGADINYAATLSVWEALERHPRYQPFDRLKQQVEAGKLGQKSGEGFTLPKVPVTELPPEAAASIVARIEATLINEAHFVEAEGTASRADIDQALLLGLNFPRGPFAMATGDKRNATIALLEELYHSAPDHLKERYTIAPNLTGSHHD</sequence>
<dbReference type="PROSITE" id="PS00067">
    <property type="entry name" value="3HCDH"/>
    <property type="match status" value="1"/>
</dbReference>
<dbReference type="PANTHER" id="PTHR48075">
    <property type="entry name" value="3-HYDROXYACYL-COA DEHYDROGENASE FAMILY PROTEIN"/>
    <property type="match status" value="1"/>
</dbReference>
<dbReference type="Gene3D" id="1.10.1040.50">
    <property type="match status" value="1"/>
</dbReference>
<dbReference type="InterPro" id="IPR008927">
    <property type="entry name" value="6-PGluconate_DH-like_C_sf"/>
</dbReference>
<evidence type="ECO:0000259" key="2">
    <source>
        <dbReference type="Pfam" id="PF00725"/>
    </source>
</evidence>
<name>A0ABT4LNM4_9PROT</name>
<proteinExistence type="predicted"/>
<dbReference type="Proteomes" id="UP001069802">
    <property type="component" value="Unassembled WGS sequence"/>
</dbReference>
<feature type="domain" description="3-hydroxyacyl-CoA dehydrogenase NAD binding" evidence="3">
    <location>
        <begin position="7"/>
        <end position="184"/>
    </location>
</feature>
<evidence type="ECO:0000313" key="5">
    <source>
        <dbReference type="Proteomes" id="UP001069802"/>
    </source>
</evidence>
<keyword evidence="1" id="KW-0560">Oxidoreductase</keyword>
<organism evidence="4 5">
    <name type="scientific">Kiloniella laminariae</name>
    <dbReference type="NCBI Taxonomy" id="454162"/>
    <lineage>
        <taxon>Bacteria</taxon>
        <taxon>Pseudomonadati</taxon>
        <taxon>Pseudomonadota</taxon>
        <taxon>Alphaproteobacteria</taxon>
        <taxon>Rhodospirillales</taxon>
        <taxon>Kiloniellaceae</taxon>
        <taxon>Kiloniella</taxon>
    </lineage>
</organism>
<accession>A0ABT4LNM4</accession>
<dbReference type="InterPro" id="IPR036291">
    <property type="entry name" value="NAD(P)-bd_dom_sf"/>
</dbReference>
<dbReference type="InterPro" id="IPR006180">
    <property type="entry name" value="3-OHacyl-CoA_DH_CS"/>
</dbReference>
<reference evidence="4" key="1">
    <citation type="submission" date="2022-12" db="EMBL/GenBank/DDBJ databases">
        <title>Bacterial isolates from different developmental stages of Nematostella vectensis.</title>
        <authorList>
            <person name="Fraune S."/>
        </authorList>
    </citation>
    <scope>NUCLEOTIDE SEQUENCE</scope>
    <source>
        <strain evidence="4">G21630-S1</strain>
    </source>
</reference>
<dbReference type="EMBL" id="JAPWGY010000009">
    <property type="protein sequence ID" value="MCZ4282693.1"/>
    <property type="molecule type" value="Genomic_DNA"/>
</dbReference>
<dbReference type="PANTHER" id="PTHR48075:SF5">
    <property type="entry name" value="3-HYDROXYBUTYRYL-COA DEHYDROGENASE"/>
    <property type="match status" value="1"/>
</dbReference>
<dbReference type="InterPro" id="IPR006176">
    <property type="entry name" value="3-OHacyl-CoA_DH_NAD-bd"/>
</dbReference>
<dbReference type="Pfam" id="PF02737">
    <property type="entry name" value="3HCDH_N"/>
    <property type="match status" value="1"/>
</dbReference>
<gene>
    <name evidence="4" type="ORF">O4H49_18050</name>
</gene>
<dbReference type="InterPro" id="IPR006108">
    <property type="entry name" value="3HC_DH_C"/>
</dbReference>
<keyword evidence="5" id="KW-1185">Reference proteome</keyword>
<dbReference type="RefSeq" id="WP_269424837.1">
    <property type="nucleotide sequence ID" value="NZ_JAPWGY010000009.1"/>
</dbReference>
<evidence type="ECO:0000259" key="3">
    <source>
        <dbReference type="Pfam" id="PF02737"/>
    </source>
</evidence>
<feature type="domain" description="3-hydroxyacyl-CoA dehydrogenase C-terminal" evidence="2">
    <location>
        <begin position="187"/>
        <end position="280"/>
    </location>
</feature>
<evidence type="ECO:0000313" key="4">
    <source>
        <dbReference type="EMBL" id="MCZ4282693.1"/>
    </source>
</evidence>
<evidence type="ECO:0000256" key="1">
    <source>
        <dbReference type="ARBA" id="ARBA00023002"/>
    </source>
</evidence>
<dbReference type="SUPFAM" id="SSF48179">
    <property type="entry name" value="6-phosphogluconate dehydrogenase C-terminal domain-like"/>
    <property type="match status" value="2"/>
</dbReference>